<protein>
    <recommendedName>
        <fullName evidence="2">SusD/RagB family nutrient-binding outer membrane lipoprotein</fullName>
    </recommendedName>
</protein>
<evidence type="ECO:0008006" key="2">
    <source>
        <dbReference type="Google" id="ProtNLM"/>
    </source>
</evidence>
<proteinExistence type="predicted"/>
<organism evidence="1">
    <name type="scientific">marine metagenome</name>
    <dbReference type="NCBI Taxonomy" id="408172"/>
    <lineage>
        <taxon>unclassified sequences</taxon>
        <taxon>metagenomes</taxon>
        <taxon>ecological metagenomes</taxon>
    </lineage>
</organism>
<accession>A0A381Q8C0</accession>
<name>A0A381Q8C0_9ZZZZ</name>
<dbReference type="SUPFAM" id="SSF48452">
    <property type="entry name" value="TPR-like"/>
    <property type="match status" value="1"/>
</dbReference>
<dbReference type="InterPro" id="IPR041662">
    <property type="entry name" value="SusD-like_2"/>
</dbReference>
<dbReference type="InterPro" id="IPR024302">
    <property type="entry name" value="SusD-like"/>
</dbReference>
<sequence length="575" mass="62798">MKKINKLFLIIAFVFAGYSCDLTDLDQLNNPNAVTAENADLDLYWNAIQTSFAGWWAGNQWPMLQVTRIECMTWGSTYENAYTPGSFNGSWNGAYAGLVPDIDAMNLMAAEKESWIHVGAGKILKGYVLQMLVDKHGDVPYTEAWQGTENAQPNFDSQTAVYDVAGGLYDEAIADLNKTAIGAPGVDIYYGSSAAKWIKLANTLKFRMALNKGDAGGISSALAAGVIEASGDDWRFQYGTNRSNPNSRHPWYSGAYESGASSYTSNYFKWELHEEKGIPDPRVRYYYKRQDLDASNEDLFTLDCVVTGTEPQWYRDPYVNAYGVTTTWPFCLGSNMVEADPKNAKGYWGRDHGNDDGTPPDGQKRTARGIYPGAGMYDDGNAATGVFGSGFSHTQRQGTTGGGGDGHQPMLMSSMIYFMRAEAAQDGLSSENARDMLETAIRQSIGEVMSYSAGWGTVGDLNADGVGGVPEDRNINSYVNYVLNAYDAAGDSEAKLNIIVKEFRLACMGNGIEPFNSMRRTGHPTEMQSSMKAASAGTFPRLFPYPSDVTNLNANAPVRTGLGEKVFWDRAGSLN</sequence>
<dbReference type="Pfam" id="PF12771">
    <property type="entry name" value="SusD-like_2"/>
    <property type="match status" value="1"/>
</dbReference>
<dbReference type="Gene3D" id="1.25.40.390">
    <property type="match status" value="2"/>
</dbReference>
<dbReference type="Pfam" id="PF12741">
    <property type="entry name" value="SusD-like"/>
    <property type="match status" value="1"/>
</dbReference>
<evidence type="ECO:0000313" key="1">
    <source>
        <dbReference type="EMBL" id="SUZ75566.1"/>
    </source>
</evidence>
<reference evidence="1" key="1">
    <citation type="submission" date="2018-05" db="EMBL/GenBank/DDBJ databases">
        <authorList>
            <person name="Lanie J.A."/>
            <person name="Ng W.-L."/>
            <person name="Kazmierczak K.M."/>
            <person name="Andrzejewski T.M."/>
            <person name="Davidsen T.M."/>
            <person name="Wayne K.J."/>
            <person name="Tettelin H."/>
            <person name="Glass J.I."/>
            <person name="Rusch D."/>
            <person name="Podicherti R."/>
            <person name="Tsui H.-C.T."/>
            <person name="Winkler M.E."/>
        </authorList>
    </citation>
    <scope>NUCLEOTIDE SEQUENCE</scope>
</reference>
<dbReference type="InterPro" id="IPR011990">
    <property type="entry name" value="TPR-like_helical_dom_sf"/>
</dbReference>
<dbReference type="AlphaFoldDB" id="A0A381Q8C0"/>
<dbReference type="PROSITE" id="PS51257">
    <property type="entry name" value="PROKAR_LIPOPROTEIN"/>
    <property type="match status" value="1"/>
</dbReference>
<dbReference type="EMBL" id="UINC01001249">
    <property type="protein sequence ID" value="SUZ75566.1"/>
    <property type="molecule type" value="Genomic_DNA"/>
</dbReference>
<gene>
    <name evidence="1" type="ORF">METZ01_LOCUS28420</name>
</gene>